<feature type="signal peptide" evidence="1">
    <location>
        <begin position="1"/>
        <end position="21"/>
    </location>
</feature>
<dbReference type="HOGENOM" id="CLU_178494_0_0_10"/>
<gene>
    <name evidence="2" type="ORF">HMPREF9441_03066</name>
</gene>
<dbReference type="OrthoDB" id="1088965at2"/>
<dbReference type="EMBL" id="AFFY01000047">
    <property type="protein sequence ID" value="EHG98923.1"/>
    <property type="molecule type" value="Genomic_DNA"/>
</dbReference>
<organism evidence="2 3">
    <name type="scientific">Paraprevotella clara YIT 11840</name>
    <dbReference type="NCBI Taxonomy" id="762968"/>
    <lineage>
        <taxon>Bacteria</taxon>
        <taxon>Pseudomonadati</taxon>
        <taxon>Bacteroidota</taxon>
        <taxon>Bacteroidia</taxon>
        <taxon>Bacteroidales</taxon>
        <taxon>Prevotellaceae</taxon>
        <taxon>Paraprevotella</taxon>
    </lineage>
</organism>
<name>G5SUK6_9BACT</name>
<feature type="chain" id="PRO_5003484508" evidence="1">
    <location>
        <begin position="22"/>
        <end position="98"/>
    </location>
</feature>
<proteinExistence type="predicted"/>
<dbReference type="STRING" id="762968.HMPREF9441_03066"/>
<dbReference type="GeneID" id="93558350"/>
<reference evidence="2 3" key="1">
    <citation type="submission" date="2011-03" db="EMBL/GenBank/DDBJ databases">
        <authorList>
            <person name="Weinstock G."/>
            <person name="Sodergren E."/>
            <person name="Clifton S."/>
            <person name="Fulton L."/>
            <person name="Fulton B."/>
            <person name="Courtney L."/>
            <person name="Fronick C."/>
            <person name="Harrison M."/>
            <person name="Strong C."/>
            <person name="Farmer C."/>
            <person name="Delahaunty K."/>
            <person name="Markovic C."/>
            <person name="Hall O."/>
            <person name="Minx P."/>
            <person name="Tomlinson C."/>
            <person name="Mitreva M."/>
            <person name="Hou S."/>
            <person name="Chen J."/>
            <person name="Wollam A."/>
            <person name="Pepin K.H."/>
            <person name="Johnson M."/>
            <person name="Bhonagiri V."/>
            <person name="Zhang X."/>
            <person name="Suruliraj S."/>
            <person name="Warren W."/>
            <person name="Chinwalla A."/>
            <person name="Mardis E.R."/>
            <person name="Wilson R.K."/>
        </authorList>
    </citation>
    <scope>NUCLEOTIDE SEQUENCE [LARGE SCALE GENOMIC DNA]</scope>
    <source>
        <strain evidence="2 3">YIT 11840</strain>
    </source>
</reference>
<comment type="caution">
    <text evidence="2">The sequence shown here is derived from an EMBL/GenBank/DDBJ whole genome shotgun (WGS) entry which is preliminary data.</text>
</comment>
<keyword evidence="3" id="KW-1185">Reference proteome</keyword>
<dbReference type="RefSeq" id="WP_008622055.1">
    <property type="nucleotide sequence ID" value="NZ_JH376618.1"/>
</dbReference>
<accession>G5SUK6</accession>
<evidence type="ECO:0000256" key="1">
    <source>
        <dbReference type="SAM" id="SignalP"/>
    </source>
</evidence>
<evidence type="ECO:0000313" key="2">
    <source>
        <dbReference type="EMBL" id="EHG98923.1"/>
    </source>
</evidence>
<sequence length="98" mass="10302">MKKKFFAPLIGAVVLGLSAYAGYRTYDAYNGVSESDLLLANAEALANQDEGGYEYPNGYQVIFDCGVSLGGLKKCRAKIVTCPGGGSGCDTRKCPVHG</sequence>
<evidence type="ECO:0000313" key="3">
    <source>
        <dbReference type="Proteomes" id="UP000003598"/>
    </source>
</evidence>
<dbReference type="Proteomes" id="UP000003598">
    <property type="component" value="Unassembled WGS sequence"/>
</dbReference>
<protein>
    <submittedName>
        <fullName evidence="2">Uncharacterized protein</fullName>
    </submittedName>
</protein>
<keyword evidence="1" id="KW-0732">Signal</keyword>
<dbReference type="AlphaFoldDB" id="G5SUK6"/>